<feature type="region of interest" description="Disordered" evidence="4">
    <location>
        <begin position="217"/>
        <end position="240"/>
    </location>
</feature>
<feature type="compositionally biased region" description="Low complexity" evidence="4">
    <location>
        <begin position="231"/>
        <end position="240"/>
    </location>
</feature>
<dbReference type="AlphaFoldDB" id="A0A1D1Y7A3"/>
<evidence type="ECO:0000256" key="2">
    <source>
        <dbReference type="ARBA" id="ARBA00022490"/>
    </source>
</evidence>
<keyword evidence="3" id="KW-0206">Cytoskeleton</keyword>
<accession>A0A1D1Y7A3</accession>
<dbReference type="GO" id="GO:0008017">
    <property type="term" value="F:microtubule binding"/>
    <property type="evidence" value="ECO:0007669"/>
    <property type="project" value="InterPro"/>
</dbReference>
<feature type="compositionally biased region" description="Polar residues" evidence="4">
    <location>
        <begin position="20"/>
        <end position="31"/>
    </location>
</feature>
<gene>
    <name evidence="6" type="primary">At5g23430_8</name>
    <name evidence="6" type="ORF">g.68134</name>
</gene>
<feature type="compositionally biased region" description="Polar residues" evidence="4">
    <location>
        <begin position="1"/>
        <end position="11"/>
    </location>
</feature>
<dbReference type="GO" id="GO:0008352">
    <property type="term" value="C:katanin complex"/>
    <property type="evidence" value="ECO:0007669"/>
    <property type="project" value="TreeGrafter"/>
</dbReference>
<dbReference type="PANTHER" id="PTHR19845:SF0">
    <property type="entry name" value="KATANIN P80 WD40 REPEAT-CONTAINING SUBUNIT B1"/>
    <property type="match status" value="1"/>
</dbReference>
<name>A0A1D1Y7A3_9ARAE</name>
<evidence type="ECO:0000256" key="1">
    <source>
        <dbReference type="ARBA" id="ARBA00004245"/>
    </source>
</evidence>
<feature type="domain" description="Katanin p80 subunit C-terminal" evidence="5">
    <location>
        <begin position="278"/>
        <end position="435"/>
    </location>
</feature>
<proteinExistence type="predicted"/>
<dbReference type="GO" id="GO:0007019">
    <property type="term" value="P:microtubule depolymerization"/>
    <property type="evidence" value="ECO:0007669"/>
    <property type="project" value="TreeGrafter"/>
</dbReference>
<keyword evidence="2" id="KW-0963">Cytoplasm</keyword>
<dbReference type="Pfam" id="PF13925">
    <property type="entry name" value="Katanin_con80"/>
    <property type="match status" value="1"/>
</dbReference>
<evidence type="ECO:0000256" key="4">
    <source>
        <dbReference type="SAM" id="MobiDB-lite"/>
    </source>
</evidence>
<feature type="region of interest" description="Disordered" evidence="4">
    <location>
        <begin position="171"/>
        <end position="195"/>
    </location>
</feature>
<evidence type="ECO:0000259" key="5">
    <source>
        <dbReference type="Pfam" id="PF13925"/>
    </source>
</evidence>
<dbReference type="PANTHER" id="PTHR19845">
    <property type="entry name" value="KATANIN P80 SUBUNIT"/>
    <property type="match status" value="1"/>
</dbReference>
<organism evidence="6">
    <name type="scientific">Anthurium amnicola</name>
    <dbReference type="NCBI Taxonomy" id="1678845"/>
    <lineage>
        <taxon>Eukaryota</taxon>
        <taxon>Viridiplantae</taxon>
        <taxon>Streptophyta</taxon>
        <taxon>Embryophyta</taxon>
        <taxon>Tracheophyta</taxon>
        <taxon>Spermatophyta</taxon>
        <taxon>Magnoliopsida</taxon>
        <taxon>Liliopsida</taxon>
        <taxon>Araceae</taxon>
        <taxon>Pothoideae</taxon>
        <taxon>Potheae</taxon>
        <taxon>Anthurium</taxon>
    </lineage>
</organism>
<dbReference type="EMBL" id="GDJX01017418">
    <property type="protein sequence ID" value="JAT50518.1"/>
    <property type="molecule type" value="Transcribed_RNA"/>
</dbReference>
<protein>
    <submittedName>
        <fullName evidence="6">Katanin p80 WD40 repeat-containing subunit B1 1</fullName>
    </submittedName>
</protein>
<feature type="region of interest" description="Disordered" evidence="4">
    <location>
        <begin position="1"/>
        <end position="34"/>
    </location>
</feature>
<evidence type="ECO:0000256" key="3">
    <source>
        <dbReference type="ARBA" id="ARBA00023212"/>
    </source>
</evidence>
<comment type="subcellular location">
    <subcellularLocation>
        <location evidence="1">Cytoplasm</location>
        <location evidence="1">Cytoskeleton</location>
    </subcellularLocation>
</comment>
<sequence>MGRLSVSQNTDPVVKENKVVPSSASIPNTPQRAGVNSGLKITTASSVAAPNTTALKRSSSKANTTNIQVFNKADVVPVIVPRTSPRVELPVDSRKEIGTGRTVQYNVQSKLTDFRKVANNREDETSLSVQTGSTLYKSLESNEAMDQNFPSAVNGGSQPVVSSARNSVDVRSTGAGKQGATILIGPNPNNQRENYDARVPKPREVCSIEAPKRGRTRSLVANWEKRERSPSSEGPISSNSFDTSVANLSYSSRGYSSSAEEDTVSGCDEDAIAYLLEQHEEFLASAQSRLTKLQVVHRLWRRNDLKSVINAMEKMLDNAVSADIISVLMEKSDIINLDICTCLLPPLTNLLQSKMDRHVSIALGMLLKLVKIFGSMIYSTLSASTSVGVDLEAEERLERCNLCFVELEKVKQNLPSLTRKGGSVSKAAQELNLALQEVT</sequence>
<evidence type="ECO:0000313" key="6">
    <source>
        <dbReference type="EMBL" id="JAT50518.1"/>
    </source>
</evidence>
<dbReference type="InterPro" id="IPR028021">
    <property type="entry name" value="Katanin_C-terminal"/>
</dbReference>
<reference evidence="6" key="1">
    <citation type="submission" date="2015-07" db="EMBL/GenBank/DDBJ databases">
        <title>Transcriptome Assembly of Anthurium amnicola.</title>
        <authorList>
            <person name="Suzuki J."/>
        </authorList>
    </citation>
    <scope>NUCLEOTIDE SEQUENCE</scope>
</reference>